<dbReference type="RefSeq" id="WP_301856750.1">
    <property type="nucleotide sequence ID" value="NZ_JAUJWU010000003.1"/>
</dbReference>
<evidence type="ECO:0000313" key="3">
    <source>
        <dbReference type="Proteomes" id="UP001172142"/>
    </source>
</evidence>
<dbReference type="SUPFAM" id="SSF52025">
    <property type="entry name" value="PA domain"/>
    <property type="match status" value="1"/>
</dbReference>
<accession>A0ABT8NEA2</accession>
<dbReference type="PANTHER" id="PTHR10404:SF46">
    <property type="entry name" value="VACUOLAR PROTEIN SORTING-ASSOCIATED PROTEIN 70"/>
    <property type="match status" value="1"/>
</dbReference>
<dbReference type="EMBL" id="JAUJWU010000003">
    <property type="protein sequence ID" value="MDN7246156.1"/>
    <property type="molecule type" value="Genomic_DNA"/>
</dbReference>
<protein>
    <submittedName>
        <fullName evidence="2">M28 family peptidase</fullName>
    </submittedName>
</protein>
<keyword evidence="3" id="KW-1185">Reference proteome</keyword>
<evidence type="ECO:0000313" key="2">
    <source>
        <dbReference type="EMBL" id="MDN7246156.1"/>
    </source>
</evidence>
<dbReference type="Pfam" id="PF04389">
    <property type="entry name" value="Peptidase_M28"/>
    <property type="match status" value="1"/>
</dbReference>
<dbReference type="InterPro" id="IPR046450">
    <property type="entry name" value="PA_dom_sf"/>
</dbReference>
<dbReference type="InterPro" id="IPR007484">
    <property type="entry name" value="Peptidase_M28"/>
</dbReference>
<dbReference type="SUPFAM" id="SSF53187">
    <property type="entry name" value="Zn-dependent exopeptidases"/>
    <property type="match status" value="1"/>
</dbReference>
<dbReference type="InterPro" id="IPR039373">
    <property type="entry name" value="Peptidase_M28B"/>
</dbReference>
<dbReference type="Proteomes" id="UP001172142">
    <property type="component" value="Unassembled WGS sequence"/>
</dbReference>
<reference evidence="2 3" key="1">
    <citation type="submission" date="2023-07" db="EMBL/GenBank/DDBJ databases">
        <title>Novel species in genus Planococcus.</title>
        <authorList>
            <person name="Ning S."/>
        </authorList>
    </citation>
    <scope>NUCLEOTIDE SEQUENCE [LARGE SCALE GENOMIC DNA]</scope>
    <source>
        <strain evidence="2 3">N017</strain>
    </source>
</reference>
<proteinExistence type="predicted"/>
<dbReference type="CDD" id="cd00538">
    <property type="entry name" value="PA"/>
    <property type="match status" value="1"/>
</dbReference>
<gene>
    <name evidence="2" type="ORF">QWY13_11735</name>
</gene>
<dbReference type="Gene3D" id="3.50.30.30">
    <property type="match status" value="1"/>
</dbReference>
<sequence length="582" mass="64935">MQTTEKLSAFENELRADVSKKGLMEFTKEIAKEVRLSGSEEELRAFEYAKSQLESFGLQTELLFSDAYISIPLSASLHINGKEFDCITHAMSKPVKDLVAEIVDLGNGSEEAYQSNNVKGKVALIDGLATPAGVQKAASYGVAAVLFVNARYTHEMIVSPVWGTPVPKTVPYLPNTPVVSVNFENGQSIRKEIQDKRSECRISTEVDTGFRSIPTLTAEIKGSEEPEKFVMFSGHIDSWHYGVMDNGTANAVMLEVARILSQHPEKLKRTLRLAFWSGHSHGRYAGSAWYCDTHWEELHENCVLHVNVDSVGAKDAVVLTEANCMKETQGFAKEVIGTLTGEEYEGSRFGRAGDQSFWGTGTPSIFMGLSEQVPSDEPAAAAFKNLFGGGKAGGFGWWWHTTEDTIDKIDPDFLKRDCEIYLILVYRALTNPLIPVNILEGVKEIEEGLTEWHQKAQGRFDLSVAVERAQQLKQSTEKFQHAIAGLESEDKERISWANETIMELSRILVPLNYVKGNIFDHDFALKQPVIPKLAELDQLLQAEKDSNEFQFLYTSLLRSRNEVNFALKKASQAVEQVLQRIV</sequence>
<dbReference type="Gene3D" id="3.40.630.10">
    <property type="entry name" value="Zn peptidases"/>
    <property type="match status" value="1"/>
</dbReference>
<name>A0ABT8NEA2_9BACL</name>
<comment type="caution">
    <text evidence="2">The sequence shown here is derived from an EMBL/GenBank/DDBJ whole genome shotgun (WGS) entry which is preliminary data.</text>
</comment>
<dbReference type="PANTHER" id="PTHR10404">
    <property type="entry name" value="N-ACETYLATED-ALPHA-LINKED ACIDIC DIPEPTIDASE"/>
    <property type="match status" value="1"/>
</dbReference>
<feature type="domain" description="Peptidase M28" evidence="1">
    <location>
        <begin position="217"/>
        <end position="416"/>
    </location>
</feature>
<organism evidence="2 3">
    <name type="scientific">Planococcus shenhongbingii</name>
    <dbReference type="NCBI Taxonomy" id="3058398"/>
    <lineage>
        <taxon>Bacteria</taxon>
        <taxon>Bacillati</taxon>
        <taxon>Bacillota</taxon>
        <taxon>Bacilli</taxon>
        <taxon>Bacillales</taxon>
        <taxon>Caryophanaceae</taxon>
        <taxon>Planococcus</taxon>
    </lineage>
</organism>
<evidence type="ECO:0000259" key="1">
    <source>
        <dbReference type="Pfam" id="PF04389"/>
    </source>
</evidence>